<dbReference type="Pfam" id="PF00149">
    <property type="entry name" value="Metallophos"/>
    <property type="match status" value="1"/>
</dbReference>
<dbReference type="InterPro" id="IPR029052">
    <property type="entry name" value="Metallo-depent_PP-like"/>
</dbReference>
<dbReference type="RefSeq" id="WP_070123183.1">
    <property type="nucleotide sequence ID" value="NZ_MDHN01000002.1"/>
</dbReference>
<keyword evidence="3" id="KW-1185">Reference proteome</keyword>
<dbReference type="OrthoDB" id="9795838at2"/>
<dbReference type="PANTHER" id="PTHR39323">
    <property type="entry name" value="BLR1149 PROTEIN"/>
    <property type="match status" value="1"/>
</dbReference>
<dbReference type="InterPro" id="IPR004843">
    <property type="entry name" value="Calcineurin-like_PHP"/>
</dbReference>
<reference evidence="2 3" key="1">
    <citation type="submission" date="2016-08" db="EMBL/GenBank/DDBJ databases">
        <authorList>
            <person name="Seilhamer J.J."/>
        </authorList>
    </citation>
    <scope>NUCLEOTIDE SEQUENCE [LARGE SCALE GENOMIC DNA]</scope>
    <source>
        <strain evidence="2 3">KCTC 42603</strain>
    </source>
</reference>
<protein>
    <recommendedName>
        <fullName evidence="1">Calcineurin-like phosphoesterase domain-containing protein</fullName>
    </recommendedName>
</protein>
<sequence length="233" mass="26341">MAITDTWLHGEVAANRVLPVKFAGQLFLLDARGVLYCPQRDALVVSDLHLEKGSFLSRFANPLPQLDTRSTLLRLQCIIADYSPRQVICLGDSFHDADGFYRMSEEEQRLLSVLVSRCVKWMWVLGNHDPAIPEQAGGHSAHYLEWDDMVLSHEPEAGNAFQLVGHYHPKVRKTVSRKRFSGKCFVHNARVFVMPAFGQYTGGLDIETEPMRALFEGKAMETFLLFEGGIYKV</sequence>
<feature type="domain" description="Calcineurin-like phosphoesterase" evidence="1">
    <location>
        <begin position="43"/>
        <end position="144"/>
    </location>
</feature>
<evidence type="ECO:0000313" key="2">
    <source>
        <dbReference type="EMBL" id="OFC72713.1"/>
    </source>
</evidence>
<organism evidence="2 3">
    <name type="scientific">Alteromonas confluentis</name>
    <dbReference type="NCBI Taxonomy" id="1656094"/>
    <lineage>
        <taxon>Bacteria</taxon>
        <taxon>Pseudomonadati</taxon>
        <taxon>Pseudomonadota</taxon>
        <taxon>Gammaproteobacteria</taxon>
        <taxon>Alteromonadales</taxon>
        <taxon>Alteromonadaceae</taxon>
        <taxon>Alteromonas/Salinimonas group</taxon>
        <taxon>Alteromonas</taxon>
    </lineage>
</organism>
<dbReference type="Proteomes" id="UP000175691">
    <property type="component" value="Unassembled WGS sequence"/>
</dbReference>
<dbReference type="PIRSF" id="PIRSF000887">
    <property type="entry name" value="Pesterase_MJ0037"/>
    <property type="match status" value="1"/>
</dbReference>
<evidence type="ECO:0000259" key="1">
    <source>
        <dbReference type="Pfam" id="PF00149"/>
    </source>
</evidence>
<accession>A0A1E7ZGR1</accession>
<dbReference type="STRING" id="1656094.BFC18_01525"/>
<dbReference type="Gene3D" id="3.60.21.10">
    <property type="match status" value="1"/>
</dbReference>
<dbReference type="GO" id="GO:0016787">
    <property type="term" value="F:hydrolase activity"/>
    <property type="evidence" value="ECO:0007669"/>
    <property type="project" value="InterPro"/>
</dbReference>
<dbReference type="PANTHER" id="PTHR39323:SF1">
    <property type="entry name" value="BLR1149 PROTEIN"/>
    <property type="match status" value="1"/>
</dbReference>
<proteinExistence type="predicted"/>
<dbReference type="InterPro" id="IPR024173">
    <property type="entry name" value="Pesterase_MJ0037-like"/>
</dbReference>
<gene>
    <name evidence="2" type="ORF">BFC18_01525</name>
</gene>
<evidence type="ECO:0000313" key="3">
    <source>
        <dbReference type="Proteomes" id="UP000175691"/>
    </source>
</evidence>
<comment type="caution">
    <text evidence="2">The sequence shown here is derived from an EMBL/GenBank/DDBJ whole genome shotgun (WGS) entry which is preliminary data.</text>
</comment>
<name>A0A1E7ZGR1_9ALTE</name>
<dbReference type="EMBL" id="MDHN01000002">
    <property type="protein sequence ID" value="OFC72713.1"/>
    <property type="molecule type" value="Genomic_DNA"/>
</dbReference>
<dbReference type="SUPFAM" id="SSF56300">
    <property type="entry name" value="Metallo-dependent phosphatases"/>
    <property type="match status" value="1"/>
</dbReference>
<dbReference type="InterPro" id="IPR026336">
    <property type="entry name" value="PdeM-like"/>
</dbReference>
<dbReference type="NCBIfam" id="TIGR04123">
    <property type="entry name" value="P_estr_lig_assc"/>
    <property type="match status" value="1"/>
</dbReference>
<dbReference type="AlphaFoldDB" id="A0A1E7ZGR1"/>